<dbReference type="RefSeq" id="WP_210652438.1">
    <property type="nucleotide sequence ID" value="NZ_JAGKQQ010000001.1"/>
</dbReference>
<evidence type="ECO:0000313" key="2">
    <source>
        <dbReference type="Proteomes" id="UP000676565"/>
    </source>
</evidence>
<dbReference type="SUPFAM" id="SSF56059">
    <property type="entry name" value="Glutathione synthetase ATP-binding domain-like"/>
    <property type="match status" value="1"/>
</dbReference>
<organism evidence="1 2">
    <name type="scientific">Gemmata palustris</name>
    <dbReference type="NCBI Taxonomy" id="2822762"/>
    <lineage>
        <taxon>Bacteria</taxon>
        <taxon>Pseudomonadati</taxon>
        <taxon>Planctomycetota</taxon>
        <taxon>Planctomycetia</taxon>
        <taxon>Gemmatales</taxon>
        <taxon>Gemmataceae</taxon>
        <taxon>Gemmata</taxon>
    </lineage>
</organism>
<evidence type="ECO:0008006" key="3">
    <source>
        <dbReference type="Google" id="ProtNLM"/>
    </source>
</evidence>
<keyword evidence="2" id="KW-1185">Reference proteome</keyword>
<proteinExistence type="predicted"/>
<accession>A0ABS5BKR6</accession>
<protein>
    <recommendedName>
        <fullName evidence="3">ATP-grasp fold RimK-type domain-containing protein</fullName>
    </recommendedName>
</protein>
<dbReference type="Proteomes" id="UP000676565">
    <property type="component" value="Unassembled WGS sequence"/>
</dbReference>
<sequence>MSTETVGLIGLERAEVNELEPRVACRFAAFEMMPKVQVRDQRLYLARFGAWDWTGPVDKVIFHGIFENDLPGIAALALWGGPCLPSASGLLDCRPRIANLARVRKVSRFAALPRSYTDAGTAFTTEVPSVAKWGEWHCGEGKERFADKWTPSEPSLIEPFLGGEAVRVTAIGDALFQLRLGGDDWKKSIHHSTAAHMPLDESLAGDVCALRDHFDLAVCAADYIVSPDGTPNLLELNHVPNVTQFPEIRAAYLDFTAKWINESPRAQPVRKVPRS</sequence>
<reference evidence="1 2" key="1">
    <citation type="submission" date="2021-04" db="EMBL/GenBank/DDBJ databases">
        <authorList>
            <person name="Ivanova A."/>
        </authorList>
    </citation>
    <scope>NUCLEOTIDE SEQUENCE [LARGE SCALE GENOMIC DNA]</scope>
    <source>
        <strain evidence="1 2">G18</strain>
    </source>
</reference>
<gene>
    <name evidence="1" type="ORF">J8F10_03195</name>
</gene>
<name>A0ABS5BKR6_9BACT</name>
<comment type="caution">
    <text evidence="1">The sequence shown here is derived from an EMBL/GenBank/DDBJ whole genome shotgun (WGS) entry which is preliminary data.</text>
</comment>
<evidence type="ECO:0000313" key="1">
    <source>
        <dbReference type="EMBL" id="MBP3954301.1"/>
    </source>
</evidence>
<dbReference type="EMBL" id="JAGKQQ010000001">
    <property type="protein sequence ID" value="MBP3954301.1"/>
    <property type="molecule type" value="Genomic_DNA"/>
</dbReference>